<comment type="caution">
    <text evidence="1">The sequence shown here is derived from an EMBL/GenBank/DDBJ whole genome shotgun (WGS) entry which is preliminary data.</text>
</comment>
<organism evidence="1 2">
    <name type="scientific">Racocetra persica</name>
    <dbReference type="NCBI Taxonomy" id="160502"/>
    <lineage>
        <taxon>Eukaryota</taxon>
        <taxon>Fungi</taxon>
        <taxon>Fungi incertae sedis</taxon>
        <taxon>Mucoromycota</taxon>
        <taxon>Glomeromycotina</taxon>
        <taxon>Glomeromycetes</taxon>
        <taxon>Diversisporales</taxon>
        <taxon>Gigasporaceae</taxon>
        <taxon>Racocetra</taxon>
    </lineage>
</organism>
<gene>
    <name evidence="1" type="ORF">RPERSI_LOCUS4602</name>
</gene>
<dbReference type="Proteomes" id="UP000789920">
    <property type="component" value="Unassembled WGS sequence"/>
</dbReference>
<proteinExistence type="predicted"/>
<name>A0ACA9M366_9GLOM</name>
<reference evidence="1" key="1">
    <citation type="submission" date="2021-06" db="EMBL/GenBank/DDBJ databases">
        <authorList>
            <person name="Kallberg Y."/>
            <person name="Tangrot J."/>
            <person name="Rosling A."/>
        </authorList>
    </citation>
    <scope>NUCLEOTIDE SEQUENCE</scope>
    <source>
        <strain evidence="1">MA461A</strain>
    </source>
</reference>
<evidence type="ECO:0000313" key="1">
    <source>
        <dbReference type="EMBL" id="CAG8567247.1"/>
    </source>
</evidence>
<protein>
    <submittedName>
        <fullName evidence="1">10391_t:CDS:1</fullName>
    </submittedName>
</protein>
<evidence type="ECO:0000313" key="2">
    <source>
        <dbReference type="Proteomes" id="UP000789920"/>
    </source>
</evidence>
<sequence>MLTLTETSTLNTNYVSHRKSTTTASIDESYMSPMVPINNYTLQTSAPHVSDNSSRRRSTASQQESSKKSLDQLQPSLTNASTNPIPSKKSSGCLRKLHTDDDGKHSSELASSPLHDNHDISSISQHIPSKRLFDDSSKVVLCVPERVSLLEASTESDLKMNDSTLSITDNFSSVTPKMSAKDIYNTPENSDGDTSANVSDWDNNTSVQLKPFDNQVGGHTSFFRFSQKAVCKPSVPREHYFYELLEKSHPELLPFIPQYLGTVNVINRAHDGDVKSMPEVVFEQNKHLLPEWMLNRVNSFDNRYSDDNKRLFDKENNKIPSVSSAPSLCSSKVNQDLKNEVLQEVFSPHVVRARMRQIQALQKEPVRRRHSMTNVTTLRRKSECRTPEMSENMLTFDSPCEKRQKKLTVASRRIGSPDLSSSKSGNDHGDTTSTCLTDCRQIRSSSNDHFSSMTSMKKEKSNSYPISTESTSHTGFFHEKATSDMHSAFSTREFSASSQPALRLQYPTKTNSDEELVTLPQSPTSINNPWSLRCYSLQKSDEALDNVQQFIILEDLTGGLKYPCVLDLKMGTRQYGIDAKPKKRENQMKKCAQTTSKTLGVYKSTTKQFHIQNKYYGRSLNNETFFSSLVDFIHNGKHVLVHHIPVILRKLRRLAKIIRKLSNYRFYGSSLLLIYDGDENNPRDIDVKIIDFAHCTTGKDYLPEEFLNPPHEGCDKGYLLGLKNLCQSFERIYKETHGIKPEDVGEEEEGVFSEIGEEHDDNFSG</sequence>
<keyword evidence="2" id="KW-1185">Reference proteome</keyword>
<accession>A0ACA9M366</accession>
<dbReference type="EMBL" id="CAJVQC010006471">
    <property type="protein sequence ID" value="CAG8567247.1"/>
    <property type="molecule type" value="Genomic_DNA"/>
</dbReference>